<keyword evidence="1" id="KW-0812">Transmembrane</keyword>
<dbReference type="OrthoDB" id="955427at2"/>
<keyword evidence="3" id="KW-1185">Reference proteome</keyword>
<reference evidence="2 3" key="1">
    <citation type="submission" date="2016-01" db="EMBL/GenBank/DDBJ databases">
        <authorList>
            <person name="Oliw E.H."/>
        </authorList>
    </citation>
    <scope>NUCLEOTIDE SEQUENCE [LARGE SCALE GENOMIC DNA]</scope>
    <source>
        <strain evidence="2 3">DY10</strain>
    </source>
</reference>
<dbReference type="AlphaFoldDB" id="A0A1P9WZX4"/>
<evidence type="ECO:0000256" key="1">
    <source>
        <dbReference type="SAM" id="Phobius"/>
    </source>
</evidence>
<name>A0A1P9WZX4_9BACT</name>
<evidence type="ECO:0000313" key="2">
    <source>
        <dbReference type="EMBL" id="AQG80946.1"/>
    </source>
</evidence>
<dbReference type="Proteomes" id="UP000187941">
    <property type="component" value="Chromosome"/>
</dbReference>
<evidence type="ECO:0000313" key="3">
    <source>
        <dbReference type="Proteomes" id="UP000187941"/>
    </source>
</evidence>
<proteinExistence type="predicted"/>
<dbReference type="EMBL" id="CP014263">
    <property type="protein sequence ID" value="AQG80946.1"/>
    <property type="molecule type" value="Genomic_DNA"/>
</dbReference>
<keyword evidence="1" id="KW-1133">Transmembrane helix</keyword>
<accession>A0A1P9WZX4</accession>
<keyword evidence="1" id="KW-0472">Membrane</keyword>
<dbReference type="STRING" id="1178516.AWR27_17425"/>
<organism evidence="2 3">
    <name type="scientific">Spirosoma montaniterrae</name>
    <dbReference type="NCBI Taxonomy" id="1178516"/>
    <lineage>
        <taxon>Bacteria</taxon>
        <taxon>Pseudomonadati</taxon>
        <taxon>Bacteroidota</taxon>
        <taxon>Cytophagia</taxon>
        <taxon>Cytophagales</taxon>
        <taxon>Cytophagaceae</taxon>
        <taxon>Spirosoma</taxon>
    </lineage>
</organism>
<dbReference type="KEGG" id="smon:AWR27_17425"/>
<gene>
    <name evidence="2" type="ORF">AWR27_17425</name>
</gene>
<protein>
    <submittedName>
        <fullName evidence="2">Uncharacterized protein</fullName>
    </submittedName>
</protein>
<dbReference type="RefSeq" id="WP_077132409.1">
    <property type="nucleotide sequence ID" value="NZ_CP014263.1"/>
</dbReference>
<feature type="transmembrane region" description="Helical" evidence="1">
    <location>
        <begin position="150"/>
        <end position="173"/>
    </location>
</feature>
<sequence>MKRLFWLLTALPLLTQAQPDTLRPIRPEELKPIESDMIPTYVGAYGGWSGRTQYTYDGLDIRAKDLRPYIMASGDPDAIQNFNAYMRSRYAGGWLIAGGIVTSIIGLSVGLSNDRTGEANRGPYTPNGTVINGMMCYGYCNPTPDRTNHGAVTTGVAMFLGGFLISATGAWMLRPGQRMRQAVQYYNRSLRQRQGISWQVQPYSNLSISGVGLVGRF</sequence>